<comment type="caution">
    <text evidence="2">The sequence shown here is derived from an EMBL/GenBank/DDBJ whole genome shotgun (WGS) entry which is preliminary data.</text>
</comment>
<dbReference type="Proteomes" id="UP000441354">
    <property type="component" value="Unassembled WGS sequence"/>
</dbReference>
<dbReference type="RefSeq" id="WP_151572326.1">
    <property type="nucleotide sequence ID" value="NZ_WBOT01000001.1"/>
</dbReference>
<organism evidence="2 3">
    <name type="scientific">Bacillus mesophilum</name>
    <dbReference type="NCBI Taxonomy" id="1071718"/>
    <lineage>
        <taxon>Bacteria</taxon>
        <taxon>Bacillati</taxon>
        <taxon>Bacillota</taxon>
        <taxon>Bacilli</taxon>
        <taxon>Bacillales</taxon>
        <taxon>Bacillaceae</taxon>
        <taxon>Bacillus</taxon>
    </lineage>
</organism>
<evidence type="ECO:0000259" key="1">
    <source>
        <dbReference type="Pfam" id="PF12867"/>
    </source>
</evidence>
<dbReference type="AlphaFoldDB" id="A0A7V7RQI4"/>
<reference evidence="2 3" key="1">
    <citation type="journal article" date="2014" name="Arch. Microbiol.">
        <title>Bacillus mesophilum sp. nov., strain IITR-54T, a novel 4-chlorobiphenyl dechlorinating bacterium.</title>
        <authorList>
            <person name="Manickam N."/>
            <person name="Singh N.K."/>
            <person name="Bajaj A."/>
            <person name="Kumar R.M."/>
            <person name="Kaur G."/>
            <person name="Kaur N."/>
            <person name="Bala M."/>
            <person name="Kumar A."/>
            <person name="Mayilraj S."/>
        </authorList>
    </citation>
    <scope>NUCLEOTIDE SEQUENCE [LARGE SCALE GENOMIC DNA]</scope>
    <source>
        <strain evidence="2 3">IITR-54</strain>
    </source>
</reference>
<dbReference type="Gene3D" id="1.20.120.450">
    <property type="entry name" value="dinb family like domain"/>
    <property type="match status" value="1"/>
</dbReference>
<dbReference type="Pfam" id="PF12867">
    <property type="entry name" value="DinB_2"/>
    <property type="match status" value="1"/>
</dbReference>
<dbReference type="EMBL" id="WBOT01000001">
    <property type="protein sequence ID" value="KAB2335715.1"/>
    <property type="molecule type" value="Genomic_DNA"/>
</dbReference>
<dbReference type="OrthoDB" id="1434917at2"/>
<feature type="domain" description="DinB-like" evidence="1">
    <location>
        <begin position="12"/>
        <end position="149"/>
    </location>
</feature>
<name>A0A7V7RQI4_9BACI</name>
<keyword evidence="3" id="KW-1185">Reference proteome</keyword>
<evidence type="ECO:0000313" key="2">
    <source>
        <dbReference type="EMBL" id="KAB2335715.1"/>
    </source>
</evidence>
<protein>
    <submittedName>
        <fullName evidence="2">DinB family protein</fullName>
    </submittedName>
</protein>
<proteinExistence type="predicted"/>
<accession>A0A7V7RQI4</accession>
<dbReference type="SUPFAM" id="SSF109854">
    <property type="entry name" value="DinB/YfiT-like putative metalloenzymes"/>
    <property type="match status" value="1"/>
</dbReference>
<gene>
    <name evidence="2" type="ORF">F7732_03870</name>
</gene>
<sequence>MNFKFDEAIEILERTPNMLDVFLTGISDQWTNCNEGHDTWNVKEVILHLIEGEQSNWIPRLRFIIKEGDKKAFPAFDRFAHLHNQSTTVEQALIFLKRLRQENIKILKELISSEELLEQTGYHPAFGTVKVRELISTWAVHDLTHITQIARIMAERYRTDVGPWVEYLGVLKTDK</sequence>
<dbReference type="InterPro" id="IPR024775">
    <property type="entry name" value="DinB-like"/>
</dbReference>
<evidence type="ECO:0000313" key="3">
    <source>
        <dbReference type="Proteomes" id="UP000441354"/>
    </source>
</evidence>
<dbReference type="InterPro" id="IPR034660">
    <property type="entry name" value="DinB/YfiT-like"/>
</dbReference>